<dbReference type="OrthoDB" id="9792985at2"/>
<evidence type="ECO:0000256" key="6">
    <source>
        <dbReference type="ARBA" id="ARBA00022741"/>
    </source>
</evidence>
<gene>
    <name evidence="11" type="primary">bioW</name>
    <name evidence="12" type="ORF">SAMN04490178_12466</name>
</gene>
<proteinExistence type="inferred from homology"/>
<dbReference type="GO" id="GO:0009102">
    <property type="term" value="P:biotin biosynthetic process"/>
    <property type="evidence" value="ECO:0007669"/>
    <property type="project" value="UniProtKB-UniRule"/>
</dbReference>
<dbReference type="InterPro" id="IPR005499">
    <property type="entry name" value="BioW"/>
</dbReference>
<dbReference type="Proteomes" id="UP000198847">
    <property type="component" value="Unassembled WGS sequence"/>
</dbReference>
<evidence type="ECO:0000313" key="13">
    <source>
        <dbReference type="Proteomes" id="UP000198847"/>
    </source>
</evidence>
<dbReference type="AlphaFoldDB" id="A0A1H8XIT6"/>
<evidence type="ECO:0000256" key="5">
    <source>
        <dbReference type="ARBA" id="ARBA00022598"/>
    </source>
</evidence>
<dbReference type="GO" id="GO:0005524">
    <property type="term" value="F:ATP binding"/>
    <property type="evidence" value="ECO:0007669"/>
    <property type="project" value="UniProtKB-KW"/>
</dbReference>
<evidence type="ECO:0000256" key="10">
    <source>
        <dbReference type="ARBA" id="ARBA00049553"/>
    </source>
</evidence>
<comment type="function">
    <text evidence="11">Catalyzes the transformation of pimelate into pimeloyl-CoA with concomitant hydrolysis of ATP to AMP.</text>
</comment>
<dbReference type="STRING" id="112903.SAMN04490178_12466"/>
<evidence type="ECO:0000256" key="7">
    <source>
        <dbReference type="ARBA" id="ARBA00022756"/>
    </source>
</evidence>
<organism evidence="12 13">
    <name type="scientific">Propionispora vibrioides</name>
    <dbReference type="NCBI Taxonomy" id="112903"/>
    <lineage>
        <taxon>Bacteria</taxon>
        <taxon>Bacillati</taxon>
        <taxon>Bacillota</taxon>
        <taxon>Negativicutes</taxon>
        <taxon>Selenomonadales</taxon>
        <taxon>Sporomusaceae</taxon>
        <taxon>Propionispora</taxon>
    </lineage>
</organism>
<protein>
    <recommendedName>
        <fullName evidence="4 11">6-carboxyhexanoate--CoA ligase</fullName>
        <ecNumber evidence="4 11">6.2.1.14</ecNumber>
    </recommendedName>
    <alternativeName>
        <fullName evidence="11">Pimeloyl-CoA synthase</fullName>
    </alternativeName>
</protein>
<comment type="similarity">
    <text evidence="11">Belongs to the BioW family.</text>
</comment>
<dbReference type="NCBIfam" id="NF002360">
    <property type="entry name" value="PRK01322.1"/>
    <property type="match status" value="1"/>
</dbReference>
<dbReference type="EMBL" id="FODY01000024">
    <property type="protein sequence ID" value="SEP39796.1"/>
    <property type="molecule type" value="Genomic_DNA"/>
</dbReference>
<keyword evidence="7 11" id="KW-0093">Biotin biosynthesis</keyword>
<dbReference type="HAMAP" id="MF_00668">
    <property type="entry name" value="BioW"/>
    <property type="match status" value="1"/>
</dbReference>
<name>A0A1H8XIT6_9FIRM</name>
<evidence type="ECO:0000256" key="11">
    <source>
        <dbReference type="HAMAP-Rule" id="MF_00668"/>
    </source>
</evidence>
<comment type="catalytic activity">
    <reaction evidence="10 11">
        <text>heptanedioate + ATP + CoA = 6-carboxyhexanoyl-CoA + AMP + diphosphate</text>
        <dbReference type="Rhea" id="RHEA:14781"/>
        <dbReference type="ChEBI" id="CHEBI:30616"/>
        <dbReference type="ChEBI" id="CHEBI:33019"/>
        <dbReference type="ChEBI" id="CHEBI:36165"/>
        <dbReference type="ChEBI" id="CHEBI:57287"/>
        <dbReference type="ChEBI" id="CHEBI:57360"/>
        <dbReference type="ChEBI" id="CHEBI:456215"/>
        <dbReference type="EC" id="6.2.1.14"/>
    </reaction>
</comment>
<dbReference type="GO" id="GO:0042410">
    <property type="term" value="F:6-carboxyhexanoate-CoA ligase activity"/>
    <property type="evidence" value="ECO:0007669"/>
    <property type="project" value="UniProtKB-UniRule"/>
</dbReference>
<keyword evidence="8 11" id="KW-0067">ATP-binding</keyword>
<keyword evidence="5 11" id="KW-0436">Ligase</keyword>
<comment type="pathway">
    <text evidence="2 11">Metabolic intermediate metabolism; pimeloyl-CoA biosynthesis; pimeloyl-CoA from pimelate: step 1/1.</text>
</comment>
<dbReference type="UniPathway" id="UPA00999">
    <property type="reaction ID" value="UER00351"/>
</dbReference>
<comment type="cofactor">
    <cofactor evidence="1 11">
        <name>Mg(2+)</name>
        <dbReference type="ChEBI" id="CHEBI:18420"/>
    </cofactor>
</comment>
<accession>A0A1H8XIT6</accession>
<comment type="subunit">
    <text evidence="3 11">Homodimer.</text>
</comment>
<sequence>MLYSVRMRAAEGGSHEQGGKHISGAEKLIQRDSLTETATNMLVRALEHSRGSADFINLTVEAVSLHSVQRTKCLPIRSVYTENPDEGRKRACETLIASGVSPEAAKAGIGCLTDLPVSLRGAMLVDAQTGKRLDPLLLRGVRVSRMDVENEAAYKKWLQQQGYCNIHIREAVVLASKVMAASGMVAELCWSDDPEYTAGYVATSGQYTRFTQLKPAGSEIGGRVFFVKAGTDINSLITFLENTPVLIEVPVKEGH</sequence>
<evidence type="ECO:0000313" key="12">
    <source>
        <dbReference type="EMBL" id="SEP39796.1"/>
    </source>
</evidence>
<evidence type="ECO:0000256" key="9">
    <source>
        <dbReference type="ARBA" id="ARBA00022842"/>
    </source>
</evidence>
<evidence type="ECO:0000256" key="2">
    <source>
        <dbReference type="ARBA" id="ARBA00005075"/>
    </source>
</evidence>
<evidence type="ECO:0000256" key="8">
    <source>
        <dbReference type="ARBA" id="ARBA00022840"/>
    </source>
</evidence>
<keyword evidence="6 11" id="KW-0547">Nucleotide-binding</keyword>
<dbReference type="RefSeq" id="WP_091750130.1">
    <property type="nucleotide sequence ID" value="NZ_FODY01000024.1"/>
</dbReference>
<reference evidence="12 13" key="1">
    <citation type="submission" date="2016-10" db="EMBL/GenBank/DDBJ databases">
        <authorList>
            <person name="de Groot N.N."/>
        </authorList>
    </citation>
    <scope>NUCLEOTIDE SEQUENCE [LARGE SCALE GENOMIC DNA]</scope>
    <source>
        <strain evidence="12 13">DSM 13305</strain>
    </source>
</reference>
<evidence type="ECO:0000256" key="3">
    <source>
        <dbReference type="ARBA" id="ARBA00011738"/>
    </source>
</evidence>
<dbReference type="Pfam" id="PF03744">
    <property type="entry name" value="BioW"/>
    <property type="match status" value="1"/>
</dbReference>
<keyword evidence="9 11" id="KW-0460">Magnesium</keyword>
<dbReference type="EC" id="6.2.1.14" evidence="4 11"/>
<evidence type="ECO:0000256" key="4">
    <source>
        <dbReference type="ARBA" id="ARBA00012984"/>
    </source>
</evidence>
<dbReference type="NCBIfam" id="TIGR01204">
    <property type="entry name" value="bioW"/>
    <property type="match status" value="1"/>
</dbReference>
<evidence type="ECO:0000256" key="1">
    <source>
        <dbReference type="ARBA" id="ARBA00001946"/>
    </source>
</evidence>
<dbReference type="GO" id="GO:0000287">
    <property type="term" value="F:magnesium ion binding"/>
    <property type="evidence" value="ECO:0007669"/>
    <property type="project" value="UniProtKB-UniRule"/>
</dbReference>
<keyword evidence="13" id="KW-1185">Reference proteome</keyword>